<dbReference type="eggNOG" id="ENOG5030JI7">
    <property type="taxonomic scope" value="Bacteria"/>
</dbReference>
<dbReference type="AlphaFoldDB" id="A0A097IJ64"/>
<reference evidence="1 2" key="1">
    <citation type="submission" date="2013-09" db="EMBL/GenBank/DDBJ databases">
        <title>Complete genome sequence of Corynebacterium doosanense CAU 212(T) (=DSM 45436(T)), isolated from activated sludge.</title>
        <authorList>
            <person name="Schaffert L."/>
            <person name="Albersmeier A."/>
            <person name="Kalinowski J."/>
            <person name="Ruckert C."/>
        </authorList>
    </citation>
    <scope>NUCLEOTIDE SEQUENCE [LARGE SCALE GENOMIC DNA]</scope>
    <source>
        <strain evidence="1 2">CAU 212</strain>
    </source>
</reference>
<dbReference type="EMBL" id="CP006764">
    <property type="protein sequence ID" value="AIT62164.1"/>
    <property type="molecule type" value="Genomic_DNA"/>
</dbReference>
<dbReference type="KEGG" id="cdo:CDOO_01800"/>
<proteinExistence type="predicted"/>
<dbReference type="HOGENOM" id="CLU_2408244_0_0_11"/>
<organism evidence="1 2">
    <name type="scientific">Corynebacterium doosanense CAU 212 = DSM 45436</name>
    <dbReference type="NCBI Taxonomy" id="558173"/>
    <lineage>
        <taxon>Bacteria</taxon>
        <taxon>Bacillati</taxon>
        <taxon>Actinomycetota</taxon>
        <taxon>Actinomycetes</taxon>
        <taxon>Mycobacteriales</taxon>
        <taxon>Corynebacteriaceae</taxon>
        <taxon>Corynebacterium</taxon>
    </lineage>
</organism>
<accession>A0A097IJ64</accession>
<protein>
    <submittedName>
        <fullName evidence="1">Uncharacterized protein</fullName>
    </submittedName>
</protein>
<dbReference type="Proteomes" id="UP000029914">
    <property type="component" value="Chromosome"/>
</dbReference>
<name>A0A097IJ64_9CORY</name>
<evidence type="ECO:0000313" key="2">
    <source>
        <dbReference type="Proteomes" id="UP000029914"/>
    </source>
</evidence>
<evidence type="ECO:0000313" key="1">
    <source>
        <dbReference type="EMBL" id="AIT62164.1"/>
    </source>
</evidence>
<gene>
    <name evidence="1" type="ORF">CDOO_01800</name>
</gene>
<keyword evidence="2" id="KW-1185">Reference proteome</keyword>
<sequence>MVTGILNDPGMTIKNPQLIKDGNDTWIGAGLVDGTGRDESRSDVWLLRDGTLYAVSGGARNNSSAAQAAGVSMADDLPAGVDRCVVAESMGF</sequence>